<dbReference type="Gene3D" id="3.50.7.10">
    <property type="entry name" value="GroEL"/>
    <property type="match status" value="1"/>
</dbReference>
<keyword evidence="3" id="KW-1185">Reference proteome</keyword>
<evidence type="ECO:0000313" key="3">
    <source>
        <dbReference type="Proteomes" id="UP000015453"/>
    </source>
</evidence>
<dbReference type="AlphaFoldDB" id="S8DPN8"/>
<dbReference type="CDD" id="cd03334">
    <property type="entry name" value="Fab1_TCP"/>
    <property type="match status" value="1"/>
</dbReference>
<protein>
    <recommendedName>
        <fullName evidence="4">1-phosphatidylinositol-3-phosphate 5-kinase</fullName>
    </recommendedName>
</protein>
<dbReference type="SUPFAM" id="SSF52029">
    <property type="entry name" value="GroEL apical domain-like"/>
    <property type="match status" value="1"/>
</dbReference>
<feature type="compositionally biased region" description="Acidic residues" evidence="1">
    <location>
        <begin position="125"/>
        <end position="144"/>
    </location>
</feature>
<feature type="non-terminal residue" evidence="2">
    <location>
        <position position="1"/>
    </location>
</feature>
<sequence>SKKSAGSCDGSSITLLSDDDDDEEFYCMRRVSNIDSLYSHVRFDDISDDCRSSKIHPDEGVVDAQNTARPLVKDNFDTETTTEVQKSVEHNIAGECNTPCLYVVTNVDTEPVDFENNGLLWQPPEPDDEKDESDTFPFEDDDEGGAAGEWGYMKSSSGSAYGEARTRDITNEEHNRAMKNAVDGHFRALVTQLLQVENVASGDETDEESWLAIITSLSWDAAMLLKPDMSNSAKMDPGAYVKIKCLASGSRSESMVIRGVVCTKNVAHRRMTSKIEKPRVLLLGESLEYQRASDALSSFDTLLQQEMDHLKMALARIESHRPNVLLVEKSVSRYAQECLVEKDISVVLNVKRPLMERIARCTGSQIIPSIDHLSSQKLGYCDLFHVEKFVEEHDCADQAAKKPVKTLMFFEGCPKPLGCTILLRGANTDELKKVKHVLHYGVFAAYHLALETSFLADEGASLIEFPLRTPINVVLPDQPLKFDRSISTVHSMPTLEAEKFSGPPSADDHLRSNSLPCPKLEKLAVEIDHHHDNHCSDPSCLSSAESLQDLSSNELPNQSALDEELLACSLSSGPESFQVDISSTAGNHHHSHDIAIEQLSQSDGPDVDAIKLVPTMSFVLDDLEKETDYTEEFPPSSDQQSILVSLSSRCVWKGTVCERPHFFRIKFYGSSDMPLGRFLRDHLFNQNDKCRFCEMPPEGHIQCYTHRQGTLTISVKTLQETVLPGEKDGKIWMWHRCLKCPRADGFPPATRRVLMSDAAWGLSFGKFLELSFSNHAAASRTASCGHSLHKACLRFYGY</sequence>
<dbReference type="InterPro" id="IPR027410">
    <property type="entry name" value="TCP-1-like_intermed_sf"/>
</dbReference>
<dbReference type="PANTHER" id="PTHR45748">
    <property type="entry name" value="1-PHOSPHATIDYLINOSITOL 3-PHOSPHATE 5-KINASE-RELATED"/>
    <property type="match status" value="1"/>
</dbReference>
<dbReference type="Pfam" id="PF00118">
    <property type="entry name" value="Cpn60_TCP1"/>
    <property type="match status" value="1"/>
</dbReference>
<dbReference type="EMBL" id="AUSU01006607">
    <property type="protein sequence ID" value="EPS61762.1"/>
    <property type="molecule type" value="Genomic_DNA"/>
</dbReference>
<organism evidence="2 3">
    <name type="scientific">Genlisea aurea</name>
    <dbReference type="NCBI Taxonomy" id="192259"/>
    <lineage>
        <taxon>Eukaryota</taxon>
        <taxon>Viridiplantae</taxon>
        <taxon>Streptophyta</taxon>
        <taxon>Embryophyta</taxon>
        <taxon>Tracheophyta</taxon>
        <taxon>Spermatophyta</taxon>
        <taxon>Magnoliopsida</taxon>
        <taxon>eudicotyledons</taxon>
        <taxon>Gunneridae</taxon>
        <taxon>Pentapetalae</taxon>
        <taxon>asterids</taxon>
        <taxon>lamiids</taxon>
        <taxon>Lamiales</taxon>
        <taxon>Lentibulariaceae</taxon>
        <taxon>Genlisea</taxon>
    </lineage>
</organism>
<feature type="region of interest" description="Disordered" evidence="1">
    <location>
        <begin position="117"/>
        <end position="161"/>
    </location>
</feature>
<dbReference type="PANTHER" id="PTHR45748:SF7">
    <property type="entry name" value="1-PHOSPHATIDYLINOSITOL 3-PHOSPHATE 5-KINASE-RELATED"/>
    <property type="match status" value="1"/>
</dbReference>
<dbReference type="InterPro" id="IPR002423">
    <property type="entry name" value="Cpn60/GroEL/TCP-1"/>
</dbReference>
<feature type="non-terminal residue" evidence="2">
    <location>
        <position position="798"/>
    </location>
</feature>
<gene>
    <name evidence="2" type="ORF">M569_13032</name>
</gene>
<proteinExistence type="predicted"/>
<evidence type="ECO:0000256" key="1">
    <source>
        <dbReference type="SAM" id="MobiDB-lite"/>
    </source>
</evidence>
<dbReference type="GO" id="GO:0046854">
    <property type="term" value="P:phosphatidylinositol phosphate biosynthetic process"/>
    <property type="evidence" value="ECO:0007669"/>
    <property type="project" value="TreeGrafter"/>
</dbReference>
<dbReference type="SUPFAM" id="SSF54849">
    <property type="entry name" value="GroEL-intermediate domain like"/>
    <property type="match status" value="1"/>
</dbReference>
<reference evidence="2 3" key="1">
    <citation type="journal article" date="2013" name="BMC Genomics">
        <title>The miniature genome of a carnivorous plant Genlisea aurea contains a low number of genes and short non-coding sequences.</title>
        <authorList>
            <person name="Leushkin E.V."/>
            <person name="Sutormin R.A."/>
            <person name="Nabieva E.R."/>
            <person name="Penin A.A."/>
            <person name="Kondrashov A.S."/>
            <person name="Logacheva M.D."/>
        </authorList>
    </citation>
    <scope>NUCLEOTIDE SEQUENCE [LARGE SCALE GENOMIC DNA]</scope>
</reference>
<name>S8DPN8_9LAMI</name>
<comment type="caution">
    <text evidence="2">The sequence shown here is derived from an EMBL/GenBank/DDBJ whole genome shotgun (WGS) entry which is preliminary data.</text>
</comment>
<dbReference type="GO" id="GO:0000285">
    <property type="term" value="F:1-phosphatidylinositol-3-phosphate 5-kinase activity"/>
    <property type="evidence" value="ECO:0007669"/>
    <property type="project" value="TreeGrafter"/>
</dbReference>
<dbReference type="Proteomes" id="UP000015453">
    <property type="component" value="Unassembled WGS sequence"/>
</dbReference>
<dbReference type="GO" id="GO:0005524">
    <property type="term" value="F:ATP binding"/>
    <property type="evidence" value="ECO:0007669"/>
    <property type="project" value="InterPro"/>
</dbReference>
<accession>S8DPN8</accession>
<evidence type="ECO:0000313" key="2">
    <source>
        <dbReference type="EMBL" id="EPS61762.1"/>
    </source>
</evidence>
<dbReference type="GO" id="GO:0010008">
    <property type="term" value="C:endosome membrane"/>
    <property type="evidence" value="ECO:0007669"/>
    <property type="project" value="TreeGrafter"/>
</dbReference>
<dbReference type="OrthoDB" id="158357at2759"/>
<dbReference type="InterPro" id="IPR027409">
    <property type="entry name" value="GroEL-like_apical_dom_sf"/>
</dbReference>
<evidence type="ECO:0008006" key="4">
    <source>
        <dbReference type="Google" id="ProtNLM"/>
    </source>
</evidence>
<dbReference type="FunFam" id="3.50.7.10:FF:000007">
    <property type="entry name" value="1-phosphatidylinositol 3-phosphate 5-kinase isoform X1"/>
    <property type="match status" value="1"/>
</dbReference>